<reference evidence="2 3" key="1">
    <citation type="submission" date="2024-11" db="EMBL/GenBank/DDBJ databases">
        <title>A near-complete genome assembly of Cinchona calisaya.</title>
        <authorList>
            <person name="Lian D.C."/>
            <person name="Zhao X.W."/>
            <person name="Wei L."/>
        </authorList>
    </citation>
    <scope>NUCLEOTIDE SEQUENCE [LARGE SCALE GENOMIC DNA]</scope>
    <source>
        <tissue evidence="2">Nenye</tissue>
    </source>
</reference>
<name>A0ABD2ZUX0_9GENT</name>
<dbReference type="AlphaFoldDB" id="A0ABD2ZUX0"/>
<gene>
    <name evidence="2" type="ORF">ACH5RR_016048</name>
</gene>
<keyword evidence="3" id="KW-1185">Reference proteome</keyword>
<dbReference type="EMBL" id="JBJUIK010000007">
    <property type="protein sequence ID" value="KAL3523214.1"/>
    <property type="molecule type" value="Genomic_DNA"/>
</dbReference>
<dbReference type="InterPro" id="IPR040340">
    <property type="entry name" value="CEST/Y3IP1"/>
</dbReference>
<organism evidence="2 3">
    <name type="scientific">Cinchona calisaya</name>
    <dbReference type="NCBI Taxonomy" id="153742"/>
    <lineage>
        <taxon>Eukaryota</taxon>
        <taxon>Viridiplantae</taxon>
        <taxon>Streptophyta</taxon>
        <taxon>Embryophyta</taxon>
        <taxon>Tracheophyta</taxon>
        <taxon>Spermatophyta</taxon>
        <taxon>Magnoliopsida</taxon>
        <taxon>eudicotyledons</taxon>
        <taxon>Gunneridae</taxon>
        <taxon>Pentapetalae</taxon>
        <taxon>asterids</taxon>
        <taxon>lamiids</taxon>
        <taxon>Gentianales</taxon>
        <taxon>Rubiaceae</taxon>
        <taxon>Cinchonoideae</taxon>
        <taxon>Cinchoneae</taxon>
        <taxon>Cinchona</taxon>
    </lineage>
</organism>
<dbReference type="PANTHER" id="PTHR33672">
    <property type="entry name" value="YCF3-INTERACTING PROTEIN 1, CHLOROPLASTIC"/>
    <property type="match status" value="1"/>
</dbReference>
<feature type="region of interest" description="Disordered" evidence="1">
    <location>
        <begin position="333"/>
        <end position="368"/>
    </location>
</feature>
<proteinExistence type="predicted"/>
<accession>A0ABD2ZUX0</accession>
<evidence type="ECO:0000313" key="2">
    <source>
        <dbReference type="EMBL" id="KAL3523214.1"/>
    </source>
</evidence>
<dbReference type="PANTHER" id="PTHR33672:SF24">
    <property type="entry name" value="OS01G0798600 PROTEIN"/>
    <property type="match status" value="1"/>
</dbReference>
<evidence type="ECO:0000313" key="3">
    <source>
        <dbReference type="Proteomes" id="UP001630127"/>
    </source>
</evidence>
<sequence length="392" mass="44078">MDNQEADEIFLEVADIYLGAENNIQNFELSETEKSNMMVKKESLESEKHISVDPFSLRESSTNPQLVMFSGTTTPRKFDVLPLPRLHPPTKPNFLSYSLPNSACSSPKFGSILSKKKPRNLHQVSSLRTNPFFRQDSVALTNLERLRESHLRRSKSCGEGRTSAPPEEFDLWVAKKSQSVKKHDQNNHRHNNIINLYEAEVEVEQSKSGNAETTTDSFDEKVKCGALCLFLPGFGKGAKPVRARKEEPTEMVQHFQEPNNLALVVSKRVSLEKFECGSWRSSAISDDAENQKDASNLFYDLPLEMIRCSSVNDTHSPVTTAFVFDKDRKGVLKKSSSRTTPKKSPDSSRHVRFSTSSPTSYPASPTSCVSMADDRLHKTREDLNLFLEAQSA</sequence>
<feature type="compositionally biased region" description="Low complexity" evidence="1">
    <location>
        <begin position="354"/>
        <end position="367"/>
    </location>
</feature>
<protein>
    <submittedName>
        <fullName evidence="2">Uncharacterized protein</fullName>
    </submittedName>
</protein>
<dbReference type="Proteomes" id="UP001630127">
    <property type="component" value="Unassembled WGS sequence"/>
</dbReference>
<comment type="caution">
    <text evidence="2">The sequence shown here is derived from an EMBL/GenBank/DDBJ whole genome shotgun (WGS) entry which is preliminary data.</text>
</comment>
<evidence type="ECO:0000256" key="1">
    <source>
        <dbReference type="SAM" id="MobiDB-lite"/>
    </source>
</evidence>